<keyword evidence="7 8" id="KW-0544">Nucleosome core</keyword>
<organism evidence="10 11">
    <name type="scientific">Myriangium duriaei CBS 260.36</name>
    <dbReference type="NCBI Taxonomy" id="1168546"/>
    <lineage>
        <taxon>Eukaryota</taxon>
        <taxon>Fungi</taxon>
        <taxon>Dikarya</taxon>
        <taxon>Ascomycota</taxon>
        <taxon>Pezizomycotina</taxon>
        <taxon>Dothideomycetes</taxon>
        <taxon>Dothideomycetidae</taxon>
        <taxon>Myriangiales</taxon>
        <taxon>Myriangiaceae</taxon>
        <taxon>Myriangium</taxon>
    </lineage>
</organism>
<dbReference type="GO" id="GO:0000786">
    <property type="term" value="C:nucleosome"/>
    <property type="evidence" value="ECO:0007669"/>
    <property type="project" value="UniProtKB-KW"/>
</dbReference>
<comment type="caution">
    <text evidence="10">The sequence shown here is derived from an EMBL/GenBank/DDBJ whole genome shotgun (WGS) entry which is preliminary data.</text>
</comment>
<dbReference type="AlphaFoldDB" id="A0A9P4IUN4"/>
<dbReference type="GO" id="GO:0030527">
    <property type="term" value="F:structural constituent of chromatin"/>
    <property type="evidence" value="ECO:0007669"/>
    <property type="project" value="InterPro"/>
</dbReference>
<keyword evidence="5 8" id="KW-0238">DNA-binding</keyword>
<evidence type="ECO:0000256" key="7">
    <source>
        <dbReference type="ARBA" id="ARBA00023269"/>
    </source>
</evidence>
<dbReference type="SUPFAM" id="SSF47113">
    <property type="entry name" value="Histone-fold"/>
    <property type="match status" value="1"/>
</dbReference>
<feature type="domain" description="CENP-T/Histone H4 histone fold" evidence="9">
    <location>
        <begin position="43"/>
        <end position="102"/>
    </location>
</feature>
<comment type="function">
    <text evidence="8">Core component of nucleosome. Nucleosomes wrap and compact DNA into chromatin, limiting DNA accessibility to the cellular machineries which require DNA as a template. Histones thereby play a central role in transcription regulation, DNA repair, DNA replication and chromosomal stability. DNA accessibility is regulated via a complex set of post-translational modifications of histones, also called histone code, and nucleosome remodeling.</text>
</comment>
<sequence length="121" mass="13522">MANAATPPYGGLGLGKSTAQRVPLRHRKLLRDNILGVTKPALRRLARRGGVKRMSSEIYDTIRLALKQYLERVLKDVAAISEYTNRKTVRVEDIIFVLNKQGRPLYGFGPVDDGGKMPWSS</sequence>
<dbReference type="Proteomes" id="UP000799439">
    <property type="component" value="Unassembled WGS sequence"/>
</dbReference>
<evidence type="ECO:0000256" key="5">
    <source>
        <dbReference type="ARBA" id="ARBA00023125"/>
    </source>
</evidence>
<dbReference type="GO" id="GO:0046982">
    <property type="term" value="F:protein heterodimerization activity"/>
    <property type="evidence" value="ECO:0007669"/>
    <property type="project" value="InterPro"/>
</dbReference>
<reference evidence="10" key="1">
    <citation type="journal article" date="2020" name="Stud. Mycol.">
        <title>101 Dothideomycetes genomes: a test case for predicting lifestyles and emergence of pathogens.</title>
        <authorList>
            <person name="Haridas S."/>
            <person name="Albert R."/>
            <person name="Binder M."/>
            <person name="Bloem J."/>
            <person name="Labutti K."/>
            <person name="Salamov A."/>
            <person name="Andreopoulos B."/>
            <person name="Baker S."/>
            <person name="Barry K."/>
            <person name="Bills G."/>
            <person name="Bluhm B."/>
            <person name="Cannon C."/>
            <person name="Castanera R."/>
            <person name="Culley D."/>
            <person name="Daum C."/>
            <person name="Ezra D."/>
            <person name="Gonzalez J."/>
            <person name="Henrissat B."/>
            <person name="Kuo A."/>
            <person name="Liang C."/>
            <person name="Lipzen A."/>
            <person name="Lutzoni F."/>
            <person name="Magnuson J."/>
            <person name="Mondo S."/>
            <person name="Nolan M."/>
            <person name="Ohm R."/>
            <person name="Pangilinan J."/>
            <person name="Park H.-J."/>
            <person name="Ramirez L."/>
            <person name="Alfaro M."/>
            <person name="Sun H."/>
            <person name="Tritt A."/>
            <person name="Yoshinaga Y."/>
            <person name="Zwiers L.-H."/>
            <person name="Turgeon B."/>
            <person name="Goodwin S."/>
            <person name="Spatafora J."/>
            <person name="Crous P."/>
            <person name="Grigoriev I."/>
        </authorList>
    </citation>
    <scope>NUCLEOTIDE SEQUENCE</scope>
    <source>
        <strain evidence="10">CBS 260.36</strain>
    </source>
</reference>
<name>A0A9P4IUN4_9PEZI</name>
<protein>
    <recommendedName>
        <fullName evidence="8">Histone H4</fullName>
    </recommendedName>
</protein>
<keyword evidence="6 8" id="KW-0539">Nucleus</keyword>
<keyword evidence="11" id="KW-1185">Reference proteome</keyword>
<dbReference type="InterPro" id="IPR001951">
    <property type="entry name" value="Histone_H4"/>
</dbReference>
<accession>A0A9P4IUN4</accession>
<dbReference type="PRINTS" id="PR00623">
    <property type="entry name" value="HISTONEH4"/>
</dbReference>
<dbReference type="PANTHER" id="PTHR10484">
    <property type="entry name" value="HISTONE H4"/>
    <property type="match status" value="1"/>
</dbReference>
<dbReference type="OrthoDB" id="3919494at2759"/>
<proteinExistence type="inferred from homology"/>
<comment type="subcellular location">
    <subcellularLocation>
        <location evidence="2">Chromosome</location>
    </subcellularLocation>
    <subcellularLocation>
        <location evidence="1">Nucleus</location>
    </subcellularLocation>
</comment>
<dbReference type="InterPro" id="IPR009072">
    <property type="entry name" value="Histone-fold"/>
</dbReference>
<comment type="similarity">
    <text evidence="3 8">Belongs to the histone H4 family.</text>
</comment>
<dbReference type="Pfam" id="PF15511">
    <property type="entry name" value="CENP-T_C"/>
    <property type="match status" value="1"/>
</dbReference>
<dbReference type="InterPro" id="IPR035425">
    <property type="entry name" value="CENP-T/H4_C"/>
</dbReference>
<evidence type="ECO:0000256" key="6">
    <source>
        <dbReference type="ARBA" id="ARBA00023242"/>
    </source>
</evidence>
<evidence type="ECO:0000256" key="1">
    <source>
        <dbReference type="ARBA" id="ARBA00004123"/>
    </source>
</evidence>
<dbReference type="CDD" id="cd22912">
    <property type="entry name" value="HFD_H4"/>
    <property type="match status" value="1"/>
</dbReference>
<dbReference type="EMBL" id="ML996092">
    <property type="protein sequence ID" value="KAF2149079.1"/>
    <property type="molecule type" value="Genomic_DNA"/>
</dbReference>
<dbReference type="GO" id="GO:0005634">
    <property type="term" value="C:nucleus"/>
    <property type="evidence" value="ECO:0007669"/>
    <property type="project" value="UniProtKB-SubCell"/>
</dbReference>
<evidence type="ECO:0000259" key="9">
    <source>
        <dbReference type="Pfam" id="PF15511"/>
    </source>
</evidence>
<dbReference type="SMART" id="SM00417">
    <property type="entry name" value="H4"/>
    <property type="match status" value="1"/>
</dbReference>
<keyword evidence="4 8" id="KW-0158">Chromosome</keyword>
<evidence type="ECO:0000256" key="4">
    <source>
        <dbReference type="ARBA" id="ARBA00022454"/>
    </source>
</evidence>
<evidence type="ECO:0000256" key="3">
    <source>
        <dbReference type="ARBA" id="ARBA00006564"/>
    </source>
</evidence>
<gene>
    <name evidence="10" type="ORF">K461DRAFT_324503</name>
</gene>
<comment type="subunit">
    <text evidence="8">The nucleosome is a histone octamer containing two molecules each of H2A, H2B, H3 and H4 assembled in one H3-H4 heterotetramer and two H2A-H2B heterodimers. The octamer wraps approximately 147 bp of DNA.</text>
</comment>
<dbReference type="GO" id="GO:0003677">
    <property type="term" value="F:DNA binding"/>
    <property type="evidence" value="ECO:0007669"/>
    <property type="project" value="UniProtKB-KW"/>
</dbReference>
<evidence type="ECO:0000313" key="10">
    <source>
        <dbReference type="EMBL" id="KAF2149079.1"/>
    </source>
</evidence>
<evidence type="ECO:0000256" key="8">
    <source>
        <dbReference type="RuleBase" id="RU000528"/>
    </source>
</evidence>
<evidence type="ECO:0000313" key="11">
    <source>
        <dbReference type="Proteomes" id="UP000799439"/>
    </source>
</evidence>
<dbReference type="Gene3D" id="1.10.20.10">
    <property type="entry name" value="Histone, subunit A"/>
    <property type="match status" value="1"/>
</dbReference>
<evidence type="ECO:0000256" key="2">
    <source>
        <dbReference type="ARBA" id="ARBA00004286"/>
    </source>
</evidence>